<feature type="compositionally biased region" description="Polar residues" evidence="6">
    <location>
        <begin position="360"/>
        <end position="375"/>
    </location>
</feature>
<feature type="region of interest" description="Disordered" evidence="6">
    <location>
        <begin position="175"/>
        <end position="260"/>
    </location>
</feature>
<feature type="compositionally biased region" description="Polar residues" evidence="6">
    <location>
        <begin position="175"/>
        <end position="199"/>
    </location>
</feature>
<keyword evidence="5" id="KW-0949">S-adenosyl-L-methionine</keyword>
<evidence type="ECO:0000256" key="6">
    <source>
        <dbReference type="SAM" id="MobiDB-lite"/>
    </source>
</evidence>
<dbReference type="SUPFAM" id="SSF82199">
    <property type="entry name" value="SET domain"/>
    <property type="match status" value="1"/>
</dbReference>
<feature type="compositionally biased region" description="Polar residues" evidence="6">
    <location>
        <begin position="806"/>
        <end position="819"/>
    </location>
</feature>
<keyword evidence="3" id="KW-0489">Methyltransferase</keyword>
<dbReference type="Pfam" id="PF05033">
    <property type="entry name" value="Pre-SET"/>
    <property type="match status" value="1"/>
</dbReference>
<dbReference type="InterPro" id="IPR050973">
    <property type="entry name" value="H3K9_Histone-Lys_N-MTase"/>
</dbReference>
<feature type="compositionally biased region" description="Basic and acidic residues" evidence="6">
    <location>
        <begin position="245"/>
        <end position="254"/>
    </location>
</feature>
<dbReference type="OrthoDB" id="308383at2759"/>
<dbReference type="InParanoid" id="A0A409XHC8"/>
<organism evidence="9 10">
    <name type="scientific">Psilocybe cyanescens</name>
    <dbReference type="NCBI Taxonomy" id="93625"/>
    <lineage>
        <taxon>Eukaryota</taxon>
        <taxon>Fungi</taxon>
        <taxon>Dikarya</taxon>
        <taxon>Basidiomycota</taxon>
        <taxon>Agaricomycotina</taxon>
        <taxon>Agaricomycetes</taxon>
        <taxon>Agaricomycetidae</taxon>
        <taxon>Agaricales</taxon>
        <taxon>Agaricineae</taxon>
        <taxon>Strophariaceae</taxon>
        <taxon>Psilocybe</taxon>
    </lineage>
</organism>
<evidence type="ECO:0000259" key="8">
    <source>
        <dbReference type="PROSITE" id="PS50868"/>
    </source>
</evidence>
<dbReference type="InterPro" id="IPR007728">
    <property type="entry name" value="Pre-SET_dom"/>
</dbReference>
<feature type="compositionally biased region" description="Polar residues" evidence="6">
    <location>
        <begin position="577"/>
        <end position="595"/>
    </location>
</feature>
<feature type="region of interest" description="Disordered" evidence="6">
    <location>
        <begin position="783"/>
        <end position="1151"/>
    </location>
</feature>
<feature type="compositionally biased region" description="Polar residues" evidence="6">
    <location>
        <begin position="18"/>
        <end position="40"/>
    </location>
</feature>
<feature type="compositionally biased region" description="Pro residues" evidence="6">
    <location>
        <begin position="1"/>
        <end position="11"/>
    </location>
</feature>
<evidence type="ECO:0000256" key="1">
    <source>
        <dbReference type="ARBA" id="ARBA00004286"/>
    </source>
</evidence>
<gene>
    <name evidence="9" type="ORF">CVT25_012483</name>
</gene>
<dbReference type="GO" id="GO:0042054">
    <property type="term" value="F:histone methyltransferase activity"/>
    <property type="evidence" value="ECO:0007669"/>
    <property type="project" value="InterPro"/>
</dbReference>
<evidence type="ECO:0000313" key="9">
    <source>
        <dbReference type="EMBL" id="PPQ90172.1"/>
    </source>
</evidence>
<dbReference type="InterPro" id="IPR046341">
    <property type="entry name" value="SET_dom_sf"/>
</dbReference>
<feature type="region of interest" description="Disordered" evidence="6">
    <location>
        <begin position="285"/>
        <end position="756"/>
    </location>
</feature>
<comment type="subcellular location">
    <subcellularLocation>
        <location evidence="1">Chromosome</location>
    </subcellularLocation>
</comment>
<feature type="compositionally biased region" description="Polar residues" evidence="6">
    <location>
        <begin position="54"/>
        <end position="63"/>
    </location>
</feature>
<dbReference type="PANTHER" id="PTHR46223">
    <property type="entry name" value="HISTONE-LYSINE N-METHYLTRANSFERASE SUV39H"/>
    <property type="match status" value="1"/>
</dbReference>
<dbReference type="Proteomes" id="UP000283269">
    <property type="component" value="Unassembled WGS sequence"/>
</dbReference>
<dbReference type="GO" id="GO:0008270">
    <property type="term" value="F:zinc ion binding"/>
    <property type="evidence" value="ECO:0007669"/>
    <property type="project" value="InterPro"/>
</dbReference>
<feature type="compositionally biased region" description="Polar residues" evidence="6">
    <location>
        <begin position="87"/>
        <end position="102"/>
    </location>
</feature>
<evidence type="ECO:0000256" key="5">
    <source>
        <dbReference type="ARBA" id="ARBA00022691"/>
    </source>
</evidence>
<keyword evidence="10" id="KW-1185">Reference proteome</keyword>
<dbReference type="GO" id="GO:0005634">
    <property type="term" value="C:nucleus"/>
    <property type="evidence" value="ECO:0007669"/>
    <property type="project" value="InterPro"/>
</dbReference>
<feature type="domain" description="Post-SET" evidence="8">
    <location>
        <begin position="1407"/>
        <end position="1423"/>
    </location>
</feature>
<protein>
    <recommendedName>
        <fullName evidence="11">Histone-lysine N-methyltransferase</fullName>
    </recommendedName>
</protein>
<feature type="compositionally biased region" description="Polar residues" evidence="6">
    <location>
        <begin position="937"/>
        <end position="963"/>
    </location>
</feature>
<dbReference type="PANTHER" id="PTHR46223:SF3">
    <property type="entry name" value="HISTONE-LYSINE N-METHYLTRANSFERASE SET-23"/>
    <property type="match status" value="1"/>
</dbReference>
<feature type="compositionally biased region" description="Polar residues" evidence="6">
    <location>
        <begin position="606"/>
        <end position="616"/>
    </location>
</feature>
<feature type="compositionally biased region" description="Polar residues" evidence="6">
    <location>
        <begin position="1082"/>
        <end position="1095"/>
    </location>
</feature>
<sequence>MARKPPSPSPGPGWVALNGTTRKFSSGSLTLSTEAPTSDSSGEEDEIVDDNDGNIHQQLNSTLPPRKRKEADQLESLSKRPKHEQQQRLSGNLGSTSVSKTVTRVFLASGARPKPSHSVASGSAAGSLRTTNATNASSNITSAGPRPSSSMLPPPIPAKRSLNSANLFNFLSQPTVSSKVSGKSANVTGSGSHSASQKPVNAEASSSSSKRKEFPSSLSSKLFDRVKLSPTKAGSSLRQSISAKEPAKGKDHSIRPQSITNEFIDVAGDDSPRLSLAVTSAVIDMSDEEDQPRKLIVARKSVGGRMARKPPPSNAPVEVIEISSDSDDEPPPKTQPPSKHLKLQSSKTRNPVQKVAPALPTNTQKKASTSASETGEMNVDVPSASSVSSPQLSGSNMKSVEKLASKRASSQGMDVDHMEAIRPSPRPLPAINSSPIVKSPAPPASSKHQRSLSGLKVGNGSVSTHKESASQDMQVDDVKTPHSTSTTRTLATNPSRQPEFAKPIFFISKTGQPSTPTSKPRVPPASKHVRAPSGTELDENTARKPLSSSQDMEVDGTAYSATSTPIRPQALKPPQQPAFSQNSKTNAPGSSSNPITKPVSKRRESSPGSSTGTVNKPTKPKRPQVAIKSTGGIKPKEQKRSTLPSSSEPDGGSDSDNEDNSSPNQRSAGASSDDRRTIDTRVLDHARGLAGSLLNARTPERTALSKKQPISPELSKISVTKTAQSPSTPLTHGRQASKTSQPAVASGSKTNAGVFRYRGNTIDFAIDLTSDNEDDDLQLNSAATASQKLVDNLSKLKGKGRADPRSSVSSKPYSQTPRSGSDELLLRPSESESSPPPRSSSPPLISPVTPATDFPQTAEGSSRSNADRTRHSAPIVLKSEVAPSSPVRPQALHTTTSSDAIPKAVSPLRPYTRPVSVGSKRRSSIHTVLSEPAHNHAQVSDVQLPPTTSQITFISPPETSTNDTRAKSSPGASRISSTSFEVPGSSTTPLTTTSVTDRAQVPRSMAQDISDDNGDVPGISTDVEMKDPQTSEDDAMQETEVFQALIEDDRDSQLNSSSEPETESELEKGSSEVGREPASAVSEVNSSNEADPTETSSLSSAIRRMSRRSSRSSTNDVWPAPPDEELAEHESGPASRNTTPEDTTAPVRSSGKMLGGFPAITWKEYRQNLVNFTPKCLYNKNLPHSLQDQINYMSIHMQQMPALRDVFQAMILENTIENEPYTPPIQVINDIDEEPTPPWEFHYTNEMWHGEGVPPPDIKSLTSCSCKGACNPRSKTCTCLIHQQKETGNSVMEFAYDKSGRLKEPGYPVFECNDLCGCGDECRNRVVQHGRTVEVVIKKTQYKGWGIFAGSKKIPRGTFIGIYSGELLTDEEAHNRGTDIEPHEEICFDYSGGNDDEGESIKKDDKIYARCMCGAPNCKGKMFI</sequence>
<feature type="compositionally biased region" description="Polar residues" evidence="6">
    <location>
        <begin position="717"/>
        <end position="751"/>
    </location>
</feature>
<accession>A0A409XHC8</accession>
<evidence type="ECO:0008006" key="11">
    <source>
        <dbReference type="Google" id="ProtNLM"/>
    </source>
</evidence>
<evidence type="ECO:0000256" key="2">
    <source>
        <dbReference type="ARBA" id="ARBA00022454"/>
    </source>
</evidence>
<dbReference type="STRING" id="93625.A0A409XHC8"/>
<evidence type="ECO:0000313" key="10">
    <source>
        <dbReference type="Proteomes" id="UP000283269"/>
    </source>
</evidence>
<dbReference type="GO" id="GO:0032259">
    <property type="term" value="P:methylation"/>
    <property type="evidence" value="ECO:0007669"/>
    <property type="project" value="UniProtKB-KW"/>
</dbReference>
<feature type="compositionally biased region" description="Low complexity" evidence="6">
    <location>
        <begin position="985"/>
        <end position="996"/>
    </location>
</feature>
<feature type="compositionally biased region" description="Low complexity" evidence="6">
    <location>
        <begin position="120"/>
        <end position="143"/>
    </location>
</feature>
<feature type="compositionally biased region" description="Polar residues" evidence="6">
    <location>
        <begin position="854"/>
        <end position="864"/>
    </location>
</feature>
<comment type="caution">
    <text evidence="9">The sequence shown here is derived from an EMBL/GenBank/DDBJ whole genome shotgun (WGS) entry which is preliminary data.</text>
</comment>
<feature type="compositionally biased region" description="Polar residues" evidence="6">
    <location>
        <begin position="481"/>
        <end position="496"/>
    </location>
</feature>
<feature type="compositionally biased region" description="Polar residues" evidence="6">
    <location>
        <begin position="509"/>
        <end position="518"/>
    </location>
</feature>
<feature type="compositionally biased region" description="Polar residues" evidence="6">
    <location>
        <begin position="970"/>
        <end position="980"/>
    </location>
</feature>
<dbReference type="GO" id="GO:0005694">
    <property type="term" value="C:chromosome"/>
    <property type="evidence" value="ECO:0007669"/>
    <property type="project" value="UniProtKB-SubCell"/>
</dbReference>
<feature type="compositionally biased region" description="Low complexity" evidence="6">
    <location>
        <begin position="383"/>
        <end position="395"/>
    </location>
</feature>
<feature type="compositionally biased region" description="Polar residues" evidence="6">
    <location>
        <begin position="232"/>
        <end position="242"/>
    </location>
</feature>
<reference evidence="9 10" key="1">
    <citation type="journal article" date="2018" name="Evol. Lett.">
        <title>Horizontal gene cluster transfer increased hallucinogenic mushroom diversity.</title>
        <authorList>
            <person name="Reynolds H.T."/>
            <person name="Vijayakumar V."/>
            <person name="Gluck-Thaler E."/>
            <person name="Korotkin H.B."/>
            <person name="Matheny P.B."/>
            <person name="Slot J.C."/>
        </authorList>
    </citation>
    <scope>NUCLEOTIDE SEQUENCE [LARGE SCALE GENOMIC DNA]</scope>
    <source>
        <strain evidence="9 10">2631</strain>
    </source>
</reference>
<feature type="compositionally biased region" description="Acidic residues" evidence="6">
    <location>
        <begin position="41"/>
        <end position="52"/>
    </location>
</feature>
<feature type="region of interest" description="Disordered" evidence="6">
    <location>
        <begin position="1"/>
        <end position="161"/>
    </location>
</feature>
<feature type="domain" description="Pre-SET" evidence="7">
    <location>
        <begin position="1262"/>
        <end position="1330"/>
    </location>
</feature>
<proteinExistence type="predicted"/>
<evidence type="ECO:0000256" key="4">
    <source>
        <dbReference type="ARBA" id="ARBA00022679"/>
    </source>
</evidence>
<feature type="compositionally biased region" description="Basic and acidic residues" evidence="6">
    <location>
        <begin position="1065"/>
        <end position="1075"/>
    </location>
</feature>
<dbReference type="InterPro" id="IPR003616">
    <property type="entry name" value="Post-SET_dom"/>
</dbReference>
<keyword evidence="4" id="KW-0808">Transferase</keyword>
<evidence type="ECO:0000256" key="3">
    <source>
        <dbReference type="ARBA" id="ARBA00022603"/>
    </source>
</evidence>
<dbReference type="EMBL" id="NHYD01001696">
    <property type="protein sequence ID" value="PPQ90172.1"/>
    <property type="molecule type" value="Genomic_DNA"/>
</dbReference>
<dbReference type="SMART" id="SM00468">
    <property type="entry name" value="PreSET"/>
    <property type="match status" value="1"/>
</dbReference>
<name>A0A409XHC8_PSICY</name>
<dbReference type="PROSITE" id="PS50868">
    <property type="entry name" value="POST_SET"/>
    <property type="match status" value="1"/>
</dbReference>
<dbReference type="Gene3D" id="2.170.270.10">
    <property type="entry name" value="SET domain"/>
    <property type="match status" value="2"/>
</dbReference>
<dbReference type="PROSITE" id="PS50867">
    <property type="entry name" value="PRE_SET"/>
    <property type="match status" value="1"/>
</dbReference>
<feature type="compositionally biased region" description="Basic and acidic residues" evidence="6">
    <location>
        <begin position="672"/>
        <end position="687"/>
    </location>
</feature>
<keyword evidence="2" id="KW-0158">Chromosome</keyword>
<evidence type="ECO:0000259" key="7">
    <source>
        <dbReference type="PROSITE" id="PS50867"/>
    </source>
</evidence>